<dbReference type="NCBIfam" id="TIGR04183">
    <property type="entry name" value="Por_Secre_tail"/>
    <property type="match status" value="1"/>
</dbReference>
<dbReference type="AlphaFoldDB" id="A0A3E0DUN2"/>
<protein>
    <submittedName>
        <fullName evidence="3">Putative secreted protein (Por secretion system target)</fullName>
    </submittedName>
</protein>
<gene>
    <name evidence="3" type="ORF">C8N25_111129</name>
</gene>
<dbReference type="EMBL" id="QUNF01000011">
    <property type="protein sequence ID" value="REG87150.1"/>
    <property type="molecule type" value="Genomic_DNA"/>
</dbReference>
<evidence type="ECO:0000256" key="1">
    <source>
        <dbReference type="SAM" id="SignalP"/>
    </source>
</evidence>
<evidence type="ECO:0000313" key="4">
    <source>
        <dbReference type="Proteomes" id="UP000256405"/>
    </source>
</evidence>
<organism evidence="3 4">
    <name type="scientific">Algoriphagus antarcticus</name>
    <dbReference type="NCBI Taxonomy" id="238540"/>
    <lineage>
        <taxon>Bacteria</taxon>
        <taxon>Pseudomonadati</taxon>
        <taxon>Bacteroidota</taxon>
        <taxon>Cytophagia</taxon>
        <taxon>Cytophagales</taxon>
        <taxon>Cyclobacteriaceae</taxon>
        <taxon>Algoriphagus</taxon>
    </lineage>
</organism>
<evidence type="ECO:0000313" key="3">
    <source>
        <dbReference type="EMBL" id="REG87150.1"/>
    </source>
</evidence>
<dbReference type="InterPro" id="IPR026444">
    <property type="entry name" value="Secre_tail"/>
</dbReference>
<reference evidence="3 4" key="1">
    <citation type="submission" date="2018-08" db="EMBL/GenBank/DDBJ databases">
        <title>Genomic Encyclopedia of Archaeal and Bacterial Type Strains, Phase II (KMG-II): from individual species to whole genera.</title>
        <authorList>
            <person name="Goeker M."/>
        </authorList>
    </citation>
    <scope>NUCLEOTIDE SEQUENCE [LARGE SCALE GENOMIC DNA]</scope>
    <source>
        <strain evidence="3 4">DSM 15986</strain>
    </source>
</reference>
<name>A0A3E0DUN2_9BACT</name>
<comment type="caution">
    <text evidence="3">The sequence shown here is derived from an EMBL/GenBank/DDBJ whole genome shotgun (WGS) entry which is preliminary data.</text>
</comment>
<keyword evidence="1" id="KW-0732">Signal</keyword>
<feature type="domain" description="Secretion system C-terminal sorting" evidence="2">
    <location>
        <begin position="319"/>
        <end position="393"/>
    </location>
</feature>
<proteinExistence type="predicted"/>
<dbReference type="Proteomes" id="UP000256405">
    <property type="component" value="Unassembled WGS sequence"/>
</dbReference>
<dbReference type="RefSeq" id="WP_086540254.1">
    <property type="nucleotide sequence ID" value="NZ_MSSW01000008.1"/>
</dbReference>
<feature type="signal peptide" evidence="1">
    <location>
        <begin position="1"/>
        <end position="21"/>
    </location>
</feature>
<accession>A0A3E0DUN2</accession>
<feature type="chain" id="PRO_5017575446" evidence="1">
    <location>
        <begin position="22"/>
        <end position="395"/>
    </location>
</feature>
<dbReference type="OrthoDB" id="818293at2"/>
<keyword evidence="4" id="KW-1185">Reference proteome</keyword>
<dbReference type="Pfam" id="PF18962">
    <property type="entry name" value="Por_Secre_tail"/>
    <property type="match status" value="1"/>
</dbReference>
<sequence>MKRIMHFTTLIAIAFLTLSSATQPEPIQEILPSAFDFSKSELSAQPQIQQDLQQKTSNTSVEVAEKNAVRTRIADLPTLNGECSLVVPSPSIANENGRTLAATTSDDIFYSKQGSYTVTWQYDDGNGTILEQKQEVVIKDVSALTPEAVKLPTIRGDCMVTISPPAAFDNCKGRVFAKTNDPLIYDQPGEYSVLWVFEDGNGNATYQEQAVLVQDLISPLITPPADLTIRIEEREQFAIAENLGTPLGSDNCSEVVISNNAPSYFEVGITEVIWTSTDGNGNTSQAIQKITVIASVPRNGLENNRFAIQGELKPGEFQLFPNPAISETNLYVGMDQEADVKIELFDGAGRLVYERSIRRSNTFEYQIPVNNLSAGVYQVQVSVGDQIMSKRLIKK</sequence>
<evidence type="ECO:0000259" key="2">
    <source>
        <dbReference type="Pfam" id="PF18962"/>
    </source>
</evidence>